<dbReference type="SUPFAM" id="SSF55821">
    <property type="entry name" value="YrdC/RibB"/>
    <property type="match status" value="1"/>
</dbReference>
<comment type="cofactor">
    <cofactor evidence="5">
        <name>Mg(2+)</name>
        <dbReference type="ChEBI" id="CHEBI:18420"/>
    </cofactor>
    <cofactor evidence="5">
        <name>Mn(2+)</name>
        <dbReference type="ChEBI" id="CHEBI:29035"/>
    </cofactor>
    <text evidence="5">Binds 2 divalent metal cations per subunit. Magnesium or manganese.</text>
</comment>
<comment type="catalytic activity">
    <reaction evidence="5">
        <text>D-ribulose 5-phosphate = (2S)-2-hydroxy-3-oxobutyl phosphate + formate + H(+)</text>
        <dbReference type="Rhea" id="RHEA:18457"/>
        <dbReference type="ChEBI" id="CHEBI:15378"/>
        <dbReference type="ChEBI" id="CHEBI:15740"/>
        <dbReference type="ChEBI" id="CHEBI:58121"/>
        <dbReference type="ChEBI" id="CHEBI:58830"/>
        <dbReference type="EC" id="4.1.99.12"/>
    </reaction>
</comment>
<keyword evidence="5" id="KW-0464">Manganese</keyword>
<dbReference type="InterPro" id="IPR000422">
    <property type="entry name" value="DHBP_synthase_RibB"/>
</dbReference>
<proteinExistence type="inferred from homology"/>
<evidence type="ECO:0000256" key="1">
    <source>
        <dbReference type="ARBA" id="ARBA00002284"/>
    </source>
</evidence>
<protein>
    <recommendedName>
        <fullName evidence="5">3,4-dihydroxy-2-butanone 4-phosphate synthase</fullName>
        <shortName evidence="5">DHBP synthase</shortName>
        <ecNumber evidence="5">4.1.99.12</ecNumber>
    </recommendedName>
</protein>
<dbReference type="Proteomes" id="UP000436181">
    <property type="component" value="Unassembled WGS sequence"/>
</dbReference>
<dbReference type="PANTHER" id="PTHR21327">
    <property type="entry name" value="GTP CYCLOHYDROLASE II-RELATED"/>
    <property type="match status" value="1"/>
</dbReference>
<keyword evidence="4 5" id="KW-0479">Metal-binding</keyword>
<keyword evidence="5 6" id="KW-0456">Lyase</keyword>
<comment type="caution">
    <text evidence="6">The sequence shown here is derived from an EMBL/GenBank/DDBJ whole genome shotgun (WGS) entry which is preliminary data.</text>
</comment>
<comment type="subunit">
    <text evidence="5">Homodimer.</text>
</comment>
<dbReference type="RefSeq" id="WP_151843644.1">
    <property type="nucleotide sequence ID" value="NZ_WBZJ01000001.1"/>
</dbReference>
<evidence type="ECO:0000256" key="4">
    <source>
        <dbReference type="ARBA" id="ARBA00022723"/>
    </source>
</evidence>
<evidence type="ECO:0000256" key="5">
    <source>
        <dbReference type="RuleBase" id="RU003843"/>
    </source>
</evidence>
<dbReference type="InterPro" id="IPR017945">
    <property type="entry name" value="DHBP_synth_RibB-like_a/b_dom"/>
</dbReference>
<keyword evidence="5" id="KW-0460">Magnesium</keyword>
<evidence type="ECO:0000313" key="6">
    <source>
        <dbReference type="EMBL" id="KAB3522742.1"/>
    </source>
</evidence>
<evidence type="ECO:0000256" key="3">
    <source>
        <dbReference type="ARBA" id="ARBA00022619"/>
    </source>
</evidence>
<evidence type="ECO:0000256" key="2">
    <source>
        <dbReference type="ARBA" id="ARBA00004904"/>
    </source>
</evidence>
<dbReference type="EC" id="4.1.99.12" evidence="5"/>
<dbReference type="EMBL" id="WBZJ01000001">
    <property type="protein sequence ID" value="KAB3522742.1"/>
    <property type="molecule type" value="Genomic_DNA"/>
</dbReference>
<gene>
    <name evidence="6" type="primary">ribB</name>
    <name evidence="6" type="ORF">F8377_00735</name>
</gene>
<dbReference type="Gene3D" id="3.90.870.10">
    <property type="entry name" value="DHBP synthase"/>
    <property type="match status" value="1"/>
</dbReference>
<sequence length="252" mass="26514">MPSALANTPQAEHLKTDARRNAETLLSPIEDIVADIAAGKMVVLVDDEDRENEGDLIMAAEAMTPESVNFMITHGKGLLCAPMTAEHAAQLNFAPMVHSNEDDFGTAFTVSCDATADFGVTTGISAADRATTISLLASGETASSFHRPGHVFPLIARHGGVLARIGHTEAGSDLAAMAGFSPVAAIIEIIGDDGEMLRLPELVDWCGKHNISLSTIERLRTYRQAQVEAGVDITQRPDGSALAGLPVSAKEA</sequence>
<comment type="pathway">
    <text evidence="2 5">Cofactor biosynthesis; riboflavin biosynthesis; 2-hydroxy-3-oxobutyl phosphate from D-ribulose 5-phosphate: step 1/1.</text>
</comment>
<keyword evidence="7" id="KW-1185">Reference proteome</keyword>
<dbReference type="GO" id="GO:0008686">
    <property type="term" value="F:3,4-dihydroxy-2-butanone-4-phosphate synthase activity"/>
    <property type="evidence" value="ECO:0007669"/>
    <property type="project" value="UniProtKB-EC"/>
</dbReference>
<organism evidence="6 7">
    <name type="scientific">Corynebacterium zhongnanshanii</name>
    <dbReference type="NCBI Taxonomy" id="2768834"/>
    <lineage>
        <taxon>Bacteria</taxon>
        <taxon>Bacillati</taxon>
        <taxon>Actinomycetota</taxon>
        <taxon>Actinomycetes</taxon>
        <taxon>Mycobacteriales</taxon>
        <taxon>Corynebacteriaceae</taxon>
        <taxon>Corynebacterium</taxon>
    </lineage>
</organism>
<dbReference type="PANTHER" id="PTHR21327:SF18">
    <property type="entry name" value="3,4-DIHYDROXY-2-BUTANONE 4-PHOSPHATE SYNTHASE"/>
    <property type="match status" value="1"/>
</dbReference>
<comment type="function">
    <text evidence="1 5">Catalyzes the conversion of D-ribulose 5-phosphate to formate and 3,4-dihydroxy-2-butanone 4-phosphate.</text>
</comment>
<accession>A0ABQ6VE78</accession>
<dbReference type="NCBIfam" id="TIGR00506">
    <property type="entry name" value="ribB"/>
    <property type="match status" value="1"/>
</dbReference>
<evidence type="ECO:0000313" key="7">
    <source>
        <dbReference type="Proteomes" id="UP000436181"/>
    </source>
</evidence>
<keyword evidence="3 5" id="KW-0686">Riboflavin biosynthesis</keyword>
<name>A0ABQ6VE78_9CORY</name>
<dbReference type="Pfam" id="PF00926">
    <property type="entry name" value="DHBP_synthase"/>
    <property type="match status" value="1"/>
</dbReference>
<comment type="similarity">
    <text evidence="5">Belongs to the DHBP synthase family.</text>
</comment>
<reference evidence="6 7" key="1">
    <citation type="submission" date="2019-10" db="EMBL/GenBank/DDBJ databases">
        <title>Corynebacterium sp novel species isolated from the respiratory tract of Marmot.</title>
        <authorList>
            <person name="Zhang G."/>
        </authorList>
    </citation>
    <scope>NUCLEOTIDE SEQUENCE [LARGE SCALE GENOMIC DNA]</scope>
    <source>
        <strain evidence="6 7">336</strain>
    </source>
</reference>